<evidence type="ECO:0000256" key="2">
    <source>
        <dbReference type="ARBA" id="ARBA00008854"/>
    </source>
</evidence>
<dbReference type="Proteomes" id="UP000488936">
    <property type="component" value="Unassembled WGS sequence"/>
</dbReference>
<comment type="subcellular location">
    <subcellularLocation>
        <location evidence="1">Membrane</location>
        <topology evidence="1">Single-pass membrane protein</topology>
    </subcellularLocation>
</comment>
<organism evidence="6 7">
    <name type="scientific">Myroides pelagicus</name>
    <dbReference type="NCBI Taxonomy" id="270914"/>
    <lineage>
        <taxon>Bacteria</taxon>
        <taxon>Pseudomonadati</taxon>
        <taxon>Bacteroidota</taxon>
        <taxon>Flavobacteriia</taxon>
        <taxon>Flavobacteriales</taxon>
        <taxon>Flavobacteriaceae</taxon>
        <taxon>Myroides</taxon>
    </lineage>
</organism>
<dbReference type="OrthoDB" id="9804152at2"/>
<gene>
    <name evidence="6" type="ORF">GJV77_06600</name>
</gene>
<dbReference type="GO" id="GO:0016020">
    <property type="term" value="C:membrane"/>
    <property type="evidence" value="ECO:0007669"/>
    <property type="project" value="UniProtKB-SubCell"/>
</dbReference>
<dbReference type="InterPro" id="IPR023353">
    <property type="entry name" value="LemA-like_dom_sf"/>
</dbReference>
<keyword evidence="7" id="KW-1185">Reference proteome</keyword>
<comment type="similarity">
    <text evidence="2">Belongs to the LemA family.</text>
</comment>
<dbReference type="EMBL" id="WMJY01000011">
    <property type="protein sequence ID" value="MTH29592.1"/>
    <property type="molecule type" value="Genomic_DNA"/>
</dbReference>
<reference evidence="6 7" key="1">
    <citation type="journal article" date="2006" name="Int. J. Syst. Evol. Microbiol.">
        <title>Myroides pelagicus sp. nov., isolated from seawater in Thailand.</title>
        <authorList>
            <person name="Yoon J."/>
            <person name="Maneerat S."/>
            <person name="Kawai F."/>
            <person name="Yokota A."/>
        </authorList>
    </citation>
    <scope>NUCLEOTIDE SEQUENCE [LARGE SCALE GENOMIC DNA]</scope>
    <source>
        <strain evidence="6 7">SM1T</strain>
    </source>
</reference>
<dbReference type="RefSeq" id="WP_155035590.1">
    <property type="nucleotide sequence ID" value="NZ_JAYMMG010000013.1"/>
</dbReference>
<protein>
    <submittedName>
        <fullName evidence="6">LemA family protein</fullName>
    </submittedName>
</protein>
<evidence type="ECO:0000313" key="7">
    <source>
        <dbReference type="Proteomes" id="UP000488936"/>
    </source>
</evidence>
<accession>A0A7K1GL22</accession>
<evidence type="ECO:0000256" key="4">
    <source>
        <dbReference type="ARBA" id="ARBA00022989"/>
    </source>
</evidence>
<keyword evidence="4" id="KW-1133">Transmembrane helix</keyword>
<sequence>MVSAYNSLAKRKNQIQNAISSLDALFMQRADLIPNLVATVKKYMSFEQDLLEKITSLRSQVVATAVDNPYLNPEEASAALKQLLVQVENYPELKSNAQFSQLNYAFMDCEEQIAAGRRFLSASITSYNNAVVVFPSNLIANLFGFKKYEWVYATEEQKAAPNAADLLK</sequence>
<comment type="caution">
    <text evidence="6">The sequence shown here is derived from an EMBL/GenBank/DDBJ whole genome shotgun (WGS) entry which is preliminary data.</text>
</comment>
<dbReference type="InterPro" id="IPR007156">
    <property type="entry name" value="MamQ_LemA"/>
</dbReference>
<name>A0A7K1GL22_9FLAO</name>
<proteinExistence type="inferred from homology"/>
<dbReference type="SUPFAM" id="SSF140478">
    <property type="entry name" value="LemA-like"/>
    <property type="match status" value="1"/>
</dbReference>
<dbReference type="Gene3D" id="1.20.1440.20">
    <property type="entry name" value="LemA-like domain"/>
    <property type="match status" value="1"/>
</dbReference>
<dbReference type="PANTHER" id="PTHR34478">
    <property type="entry name" value="PROTEIN LEMA"/>
    <property type="match status" value="1"/>
</dbReference>
<evidence type="ECO:0000256" key="3">
    <source>
        <dbReference type="ARBA" id="ARBA00022692"/>
    </source>
</evidence>
<evidence type="ECO:0000313" key="6">
    <source>
        <dbReference type="EMBL" id="MTH29592.1"/>
    </source>
</evidence>
<dbReference type="AlphaFoldDB" id="A0A7K1GL22"/>
<evidence type="ECO:0000256" key="5">
    <source>
        <dbReference type="ARBA" id="ARBA00023136"/>
    </source>
</evidence>
<dbReference type="Pfam" id="PF04011">
    <property type="entry name" value="LemA"/>
    <property type="match status" value="1"/>
</dbReference>
<evidence type="ECO:0000256" key="1">
    <source>
        <dbReference type="ARBA" id="ARBA00004167"/>
    </source>
</evidence>
<dbReference type="PANTHER" id="PTHR34478:SF1">
    <property type="entry name" value="PROTEIN LEMA"/>
    <property type="match status" value="1"/>
</dbReference>
<keyword evidence="3" id="KW-0812">Transmembrane</keyword>
<keyword evidence="5" id="KW-0472">Membrane</keyword>